<name>A0ABW3WP61_9FLAO</name>
<dbReference type="RefSeq" id="WP_386809052.1">
    <property type="nucleotide sequence ID" value="NZ_JBHTMV010000004.1"/>
</dbReference>
<dbReference type="Proteomes" id="UP001597241">
    <property type="component" value="Unassembled WGS sequence"/>
</dbReference>
<dbReference type="EMBL" id="JBHTMV010000004">
    <property type="protein sequence ID" value="MFD1293850.1"/>
    <property type="molecule type" value="Genomic_DNA"/>
</dbReference>
<accession>A0ABW3WP61</accession>
<organism evidence="1 2">
    <name type="scientific">Lutibacter holmesii</name>
    <dbReference type="NCBI Taxonomy" id="1137985"/>
    <lineage>
        <taxon>Bacteria</taxon>
        <taxon>Pseudomonadati</taxon>
        <taxon>Bacteroidota</taxon>
        <taxon>Flavobacteriia</taxon>
        <taxon>Flavobacteriales</taxon>
        <taxon>Flavobacteriaceae</taxon>
        <taxon>Lutibacter</taxon>
    </lineage>
</organism>
<keyword evidence="2" id="KW-1185">Reference proteome</keyword>
<evidence type="ECO:0000313" key="1">
    <source>
        <dbReference type="EMBL" id="MFD1293850.1"/>
    </source>
</evidence>
<evidence type="ECO:0000313" key="2">
    <source>
        <dbReference type="Proteomes" id="UP001597241"/>
    </source>
</evidence>
<reference evidence="2" key="1">
    <citation type="journal article" date="2019" name="Int. J. Syst. Evol. Microbiol.">
        <title>The Global Catalogue of Microorganisms (GCM) 10K type strain sequencing project: providing services to taxonomists for standard genome sequencing and annotation.</title>
        <authorList>
            <consortium name="The Broad Institute Genomics Platform"/>
            <consortium name="The Broad Institute Genome Sequencing Center for Infectious Disease"/>
            <person name="Wu L."/>
            <person name="Ma J."/>
        </authorList>
    </citation>
    <scope>NUCLEOTIDE SEQUENCE [LARGE SCALE GENOMIC DNA]</scope>
    <source>
        <strain evidence="2">CCUG 62221</strain>
    </source>
</reference>
<proteinExistence type="predicted"/>
<protein>
    <submittedName>
        <fullName evidence="1">Uncharacterized protein</fullName>
    </submittedName>
</protein>
<comment type="caution">
    <text evidence="1">The sequence shown here is derived from an EMBL/GenBank/DDBJ whole genome shotgun (WGS) entry which is preliminary data.</text>
</comment>
<sequence>MKNLLKYFFLLFLTVSLQNCKKEIQSEKTNHKRIFEGLYNVKYEGYDRNYVWIFSEDKRYVLYSALPGTSLAKENRINYETPLHFFTEEDKLYICGINTAMKAKPLSICKKEDIKPSFRIVSIDTINDIWKYQRIILKEYNSSSNYKTILKKNI</sequence>
<gene>
    <name evidence="1" type="ORF">ACFQ5N_08390</name>
</gene>